<dbReference type="InterPro" id="IPR025944">
    <property type="entry name" value="Sigma_54_int_dom_CS"/>
</dbReference>
<dbReference type="PANTHER" id="PTHR32071">
    <property type="entry name" value="TRANSCRIPTIONAL REGULATORY PROTEIN"/>
    <property type="match status" value="1"/>
</dbReference>
<name>A0A849SMA4_UNCEI</name>
<keyword evidence="6" id="KW-0804">Transcription</keyword>
<evidence type="ECO:0000256" key="3">
    <source>
        <dbReference type="ARBA" id="ARBA00022840"/>
    </source>
</evidence>
<evidence type="ECO:0000313" key="11">
    <source>
        <dbReference type="Proteomes" id="UP000580839"/>
    </source>
</evidence>
<evidence type="ECO:0000256" key="1">
    <source>
        <dbReference type="ARBA" id="ARBA00022553"/>
    </source>
</evidence>
<evidence type="ECO:0000256" key="4">
    <source>
        <dbReference type="ARBA" id="ARBA00023015"/>
    </source>
</evidence>
<evidence type="ECO:0000256" key="7">
    <source>
        <dbReference type="PROSITE-ProRule" id="PRU00169"/>
    </source>
</evidence>
<keyword evidence="2" id="KW-0547">Nucleotide-binding</keyword>
<dbReference type="GO" id="GO:0006355">
    <property type="term" value="P:regulation of DNA-templated transcription"/>
    <property type="evidence" value="ECO:0007669"/>
    <property type="project" value="InterPro"/>
</dbReference>
<dbReference type="AlphaFoldDB" id="A0A849SMA4"/>
<comment type="caution">
    <text evidence="10">The sequence shown here is derived from an EMBL/GenBank/DDBJ whole genome shotgun (WGS) entry which is preliminary data.</text>
</comment>
<evidence type="ECO:0000259" key="8">
    <source>
        <dbReference type="PROSITE" id="PS50045"/>
    </source>
</evidence>
<dbReference type="SUPFAM" id="SSF46689">
    <property type="entry name" value="Homeodomain-like"/>
    <property type="match status" value="1"/>
</dbReference>
<sequence>MPAEKILVVDDEQSMTQFLGIVLRKEGFQVSTCNNGREALEKVRAEGFDVVITDIKMPGMDGIQLLQGIKKHDPTLPVVIMTAYASQQSAIDAVNMGAFQYLIKNAKNDEIKLVVRNALEMRKVRSENQFLKRELKRGHEEKTIIGSSDEMARVFKMVDRVAQSDATILIHGESGTGKELIAREIHYRSGRVQGPFVSINCGAIPRDLLESNLFGHVKGSFTGAVRDSAGLFQVAEGGTFFLDEIGETPLATQVKLLRALQEREIIPVGGTQTVKIDCRLVAATNADLEREVAEGRFRADLFYRLNVIPIKLPSLRHRRDDIPLLVSHFLKRHANGGTEKAMSKDALELLIKYEWPGNVRELENVMERVLILDDTGVIEPEDLPDNIRFGQSQRGSLIIDSPNMTLEQLEREYIMKVLHHTAWQKKRASEVLGINASTLYRKLIAYGIERRGQGNGRDDVRGVEFDEDAA</sequence>
<dbReference type="InterPro" id="IPR025662">
    <property type="entry name" value="Sigma_54_int_dom_ATP-bd_1"/>
</dbReference>
<dbReference type="SMART" id="SM00448">
    <property type="entry name" value="REC"/>
    <property type="match status" value="1"/>
</dbReference>
<dbReference type="PROSITE" id="PS00675">
    <property type="entry name" value="SIGMA54_INTERACT_1"/>
    <property type="match status" value="1"/>
</dbReference>
<dbReference type="Pfam" id="PF25601">
    <property type="entry name" value="AAA_lid_14"/>
    <property type="match status" value="1"/>
</dbReference>
<proteinExistence type="predicted"/>
<dbReference type="InterPro" id="IPR011006">
    <property type="entry name" value="CheY-like_superfamily"/>
</dbReference>
<dbReference type="PROSITE" id="PS50045">
    <property type="entry name" value="SIGMA54_INTERACT_4"/>
    <property type="match status" value="1"/>
</dbReference>
<keyword evidence="3" id="KW-0067">ATP-binding</keyword>
<dbReference type="CDD" id="cd00009">
    <property type="entry name" value="AAA"/>
    <property type="match status" value="1"/>
</dbReference>
<accession>A0A849SMA4</accession>
<dbReference type="FunFam" id="3.40.50.2300:FF:000018">
    <property type="entry name" value="DNA-binding transcriptional regulator NtrC"/>
    <property type="match status" value="1"/>
</dbReference>
<dbReference type="InterPro" id="IPR003593">
    <property type="entry name" value="AAA+_ATPase"/>
</dbReference>
<dbReference type="SMART" id="SM00382">
    <property type="entry name" value="AAA"/>
    <property type="match status" value="1"/>
</dbReference>
<protein>
    <submittedName>
        <fullName evidence="10">Sigma-54-dependent Fis family transcriptional regulator</fullName>
    </submittedName>
</protein>
<dbReference type="InterPro" id="IPR058031">
    <property type="entry name" value="AAA_lid_NorR"/>
</dbReference>
<dbReference type="Pfam" id="PF02954">
    <property type="entry name" value="HTH_8"/>
    <property type="match status" value="1"/>
</dbReference>
<dbReference type="Gene3D" id="3.40.50.2300">
    <property type="match status" value="1"/>
</dbReference>
<keyword evidence="4" id="KW-0805">Transcription regulation</keyword>
<dbReference type="SUPFAM" id="SSF52172">
    <property type="entry name" value="CheY-like"/>
    <property type="match status" value="1"/>
</dbReference>
<evidence type="ECO:0000256" key="2">
    <source>
        <dbReference type="ARBA" id="ARBA00022741"/>
    </source>
</evidence>
<dbReference type="Gene3D" id="3.40.50.300">
    <property type="entry name" value="P-loop containing nucleotide triphosphate hydrolases"/>
    <property type="match status" value="1"/>
</dbReference>
<dbReference type="PROSITE" id="PS00688">
    <property type="entry name" value="SIGMA54_INTERACT_3"/>
    <property type="match status" value="1"/>
</dbReference>
<dbReference type="Pfam" id="PF00158">
    <property type="entry name" value="Sigma54_activat"/>
    <property type="match status" value="1"/>
</dbReference>
<feature type="domain" description="Sigma-54 factor interaction" evidence="8">
    <location>
        <begin position="144"/>
        <end position="371"/>
    </location>
</feature>
<dbReference type="GO" id="GO:0005524">
    <property type="term" value="F:ATP binding"/>
    <property type="evidence" value="ECO:0007669"/>
    <property type="project" value="UniProtKB-KW"/>
</dbReference>
<dbReference type="Gene3D" id="1.10.8.60">
    <property type="match status" value="1"/>
</dbReference>
<dbReference type="InterPro" id="IPR002197">
    <property type="entry name" value="HTH_Fis"/>
</dbReference>
<dbReference type="SUPFAM" id="SSF52540">
    <property type="entry name" value="P-loop containing nucleoside triphosphate hydrolases"/>
    <property type="match status" value="1"/>
</dbReference>
<dbReference type="InterPro" id="IPR002078">
    <property type="entry name" value="Sigma_54_int"/>
</dbReference>
<reference evidence="10 11" key="1">
    <citation type="submission" date="2020-04" db="EMBL/GenBank/DDBJ databases">
        <title>Metagenomic profiling of ammonia- and methane-oxidizing microorganisms in a Dutch drinking water treatment plant.</title>
        <authorList>
            <person name="Poghosyan L."/>
            <person name="Leucker S."/>
        </authorList>
    </citation>
    <scope>NUCLEOTIDE SEQUENCE [LARGE SCALE GENOMIC DNA]</scope>
    <source>
        <strain evidence="10">S-RSF-IL-03</strain>
    </source>
</reference>
<dbReference type="InterPro" id="IPR025943">
    <property type="entry name" value="Sigma_54_int_dom_ATP-bd_2"/>
</dbReference>
<dbReference type="Proteomes" id="UP000580839">
    <property type="component" value="Unassembled WGS sequence"/>
</dbReference>
<dbReference type="PROSITE" id="PS50110">
    <property type="entry name" value="RESPONSE_REGULATORY"/>
    <property type="match status" value="1"/>
</dbReference>
<dbReference type="Gene3D" id="1.10.10.60">
    <property type="entry name" value="Homeodomain-like"/>
    <property type="match status" value="1"/>
</dbReference>
<dbReference type="InterPro" id="IPR001789">
    <property type="entry name" value="Sig_transdc_resp-reg_receiver"/>
</dbReference>
<dbReference type="InterPro" id="IPR027417">
    <property type="entry name" value="P-loop_NTPase"/>
</dbReference>
<dbReference type="EMBL" id="JABFRW010000002">
    <property type="protein sequence ID" value="NOT32570.1"/>
    <property type="molecule type" value="Genomic_DNA"/>
</dbReference>
<dbReference type="FunFam" id="3.40.50.300:FF:000006">
    <property type="entry name" value="DNA-binding transcriptional regulator NtrC"/>
    <property type="match status" value="1"/>
</dbReference>
<evidence type="ECO:0000256" key="6">
    <source>
        <dbReference type="ARBA" id="ARBA00023163"/>
    </source>
</evidence>
<dbReference type="GO" id="GO:0000160">
    <property type="term" value="P:phosphorelay signal transduction system"/>
    <property type="evidence" value="ECO:0007669"/>
    <property type="project" value="InterPro"/>
</dbReference>
<keyword evidence="5" id="KW-0238">DNA-binding</keyword>
<dbReference type="PROSITE" id="PS00676">
    <property type="entry name" value="SIGMA54_INTERACT_2"/>
    <property type="match status" value="1"/>
</dbReference>
<feature type="domain" description="Response regulatory" evidence="9">
    <location>
        <begin position="5"/>
        <end position="119"/>
    </location>
</feature>
<feature type="modified residue" description="4-aspartylphosphate" evidence="7">
    <location>
        <position position="54"/>
    </location>
</feature>
<dbReference type="PRINTS" id="PR01590">
    <property type="entry name" value="HTHFIS"/>
</dbReference>
<organism evidence="10 11">
    <name type="scientific">Eiseniibacteriota bacterium</name>
    <dbReference type="NCBI Taxonomy" id="2212470"/>
    <lineage>
        <taxon>Bacteria</taxon>
        <taxon>Candidatus Eiseniibacteriota</taxon>
    </lineage>
</organism>
<evidence type="ECO:0000256" key="5">
    <source>
        <dbReference type="ARBA" id="ARBA00023125"/>
    </source>
</evidence>
<gene>
    <name evidence="10" type="ORF">HOP12_00190</name>
</gene>
<evidence type="ECO:0000259" key="9">
    <source>
        <dbReference type="PROSITE" id="PS50110"/>
    </source>
</evidence>
<evidence type="ECO:0000313" key="10">
    <source>
        <dbReference type="EMBL" id="NOT32570.1"/>
    </source>
</evidence>
<dbReference type="GO" id="GO:0043565">
    <property type="term" value="F:sequence-specific DNA binding"/>
    <property type="evidence" value="ECO:0007669"/>
    <property type="project" value="InterPro"/>
</dbReference>
<dbReference type="PANTHER" id="PTHR32071:SF113">
    <property type="entry name" value="ALGINATE BIOSYNTHESIS TRANSCRIPTIONAL REGULATORY PROTEIN ALGB"/>
    <property type="match status" value="1"/>
</dbReference>
<dbReference type="Pfam" id="PF00072">
    <property type="entry name" value="Response_reg"/>
    <property type="match status" value="1"/>
</dbReference>
<keyword evidence="1 7" id="KW-0597">Phosphoprotein</keyword>
<dbReference type="InterPro" id="IPR009057">
    <property type="entry name" value="Homeodomain-like_sf"/>
</dbReference>